<reference evidence="10 11" key="1">
    <citation type="journal article" date="2019" name="Mol. Biol. Evol.">
        <title>Blast fungal genomes show frequent chromosomal changes, gene gains and losses, and effector gene turnover.</title>
        <authorList>
            <person name="Gomez Luciano L.B."/>
            <person name="Jason Tsai I."/>
            <person name="Chuma I."/>
            <person name="Tosa Y."/>
            <person name="Chen Y.H."/>
            <person name="Li J.Y."/>
            <person name="Li M.Y."/>
            <person name="Jade Lu M.Y."/>
            <person name="Nakayashiki H."/>
            <person name="Li W.H."/>
        </authorList>
    </citation>
    <scope>NUCLEOTIDE SEQUENCE [LARGE SCALE GENOMIC DNA]</scope>
    <source>
        <strain evidence="10">MZ5-1-6</strain>
    </source>
</reference>
<evidence type="ECO:0000256" key="2">
    <source>
        <dbReference type="ARBA" id="ARBA00006416"/>
    </source>
</evidence>
<organism evidence="10 11">
    <name type="scientific">Pyricularia oryzae</name>
    <name type="common">Rice blast fungus</name>
    <name type="synonym">Magnaporthe oryzae</name>
    <dbReference type="NCBI Taxonomy" id="318829"/>
    <lineage>
        <taxon>Eukaryota</taxon>
        <taxon>Fungi</taxon>
        <taxon>Dikarya</taxon>
        <taxon>Ascomycota</taxon>
        <taxon>Pezizomycotina</taxon>
        <taxon>Sordariomycetes</taxon>
        <taxon>Sordariomycetidae</taxon>
        <taxon>Magnaporthales</taxon>
        <taxon>Pyriculariaceae</taxon>
        <taxon>Pyricularia</taxon>
    </lineage>
</organism>
<evidence type="ECO:0000313" key="10">
    <source>
        <dbReference type="EMBL" id="QBZ59792.1"/>
    </source>
</evidence>
<dbReference type="VEuPathDB" id="FungiDB:M_BR32_EuGene_00099361"/>
<evidence type="ECO:0000256" key="6">
    <source>
        <dbReference type="ARBA" id="ARBA00022989"/>
    </source>
</evidence>
<keyword evidence="6" id="KW-1133">Transmembrane helix</keyword>
<dbReference type="GO" id="GO:0006850">
    <property type="term" value="P:pyruvate import into mitochondria"/>
    <property type="evidence" value="ECO:0007669"/>
    <property type="project" value="InterPro"/>
</dbReference>
<evidence type="ECO:0000256" key="3">
    <source>
        <dbReference type="ARBA" id="ARBA00022448"/>
    </source>
</evidence>
<comment type="subcellular location">
    <subcellularLocation>
        <location evidence="1 9">Mitochondrion inner membrane</location>
        <topology evidence="1 9">Multi-pass membrane protein</topology>
    </subcellularLocation>
</comment>
<dbReference type="Pfam" id="PF03650">
    <property type="entry name" value="MPC"/>
    <property type="match status" value="1"/>
</dbReference>
<evidence type="ECO:0000313" key="11">
    <source>
        <dbReference type="Proteomes" id="UP000294847"/>
    </source>
</evidence>
<dbReference type="EMBL" id="CP034206">
    <property type="protein sequence ID" value="QBZ59792.1"/>
    <property type="molecule type" value="Genomic_DNA"/>
</dbReference>
<evidence type="ECO:0000256" key="8">
    <source>
        <dbReference type="ARBA" id="ARBA00023136"/>
    </source>
</evidence>
<comment type="similarity">
    <text evidence="2 9">Belongs to the mitochondrial pyruvate carrier (MPC) (TC 2.A.105) family.</text>
</comment>
<accession>A0A4P7NCY3</accession>
<dbReference type="PANTHER" id="PTHR14154">
    <property type="entry name" value="UPF0041 BRAIN PROTEIN 44-RELATED"/>
    <property type="match status" value="1"/>
</dbReference>
<keyword evidence="8" id="KW-0472">Membrane</keyword>
<dbReference type="InterPro" id="IPR005336">
    <property type="entry name" value="MPC"/>
</dbReference>
<evidence type="ECO:0000256" key="7">
    <source>
        <dbReference type="ARBA" id="ARBA00023128"/>
    </source>
</evidence>
<keyword evidence="4" id="KW-0812">Transmembrane</keyword>
<gene>
    <name evidence="10" type="ORF">PoMZ_04756</name>
</gene>
<evidence type="ECO:0000256" key="1">
    <source>
        <dbReference type="ARBA" id="ARBA00004448"/>
    </source>
</evidence>
<name>A0A4P7NCY3_PYROR</name>
<evidence type="ECO:0000256" key="4">
    <source>
        <dbReference type="ARBA" id="ARBA00022692"/>
    </source>
</evidence>
<dbReference type="GO" id="GO:0005743">
    <property type="term" value="C:mitochondrial inner membrane"/>
    <property type="evidence" value="ECO:0007669"/>
    <property type="project" value="UniProtKB-SubCell"/>
</dbReference>
<proteinExistence type="inferred from homology"/>
<dbReference type="Proteomes" id="UP000294847">
    <property type="component" value="Chromosome 3"/>
</dbReference>
<comment type="function">
    <text evidence="9">Mediates the uptake of pyruvate into mitochondria.</text>
</comment>
<evidence type="ECO:0000256" key="9">
    <source>
        <dbReference type="RuleBase" id="RU363100"/>
    </source>
</evidence>
<protein>
    <recommendedName>
        <fullName evidence="9">Mitochondrial pyruvate carrier</fullName>
    </recommendedName>
</protein>
<sequence length="155" mass="17149">MAAFVKSINARIRANKVLDYVCSTRKYTREPLFKLKLTPTGRQDFWGPVSTFGIPIAAIADIQRAPADKISLPMTCALAGYSGVFMRFAFAVTPKNYLLFATHVVNSTAQLTQGYRYFQYHYGGGKERPAAQEAAVSGYVSKEEIKDAAAILVKR</sequence>
<keyword evidence="7 9" id="KW-0496">Mitochondrion</keyword>
<dbReference type="AlphaFoldDB" id="A0A4P7NCY3"/>
<keyword evidence="5 9" id="KW-0999">Mitochondrion inner membrane</keyword>
<keyword evidence="3 9" id="KW-0813">Transport</keyword>
<evidence type="ECO:0000256" key="5">
    <source>
        <dbReference type="ARBA" id="ARBA00022792"/>
    </source>
</evidence>